<dbReference type="AlphaFoldDB" id="A0A2V1GXC3"/>
<feature type="transmembrane region" description="Helical" evidence="1">
    <location>
        <begin position="111"/>
        <end position="131"/>
    </location>
</feature>
<keyword evidence="1" id="KW-0812">Transmembrane</keyword>
<keyword evidence="1" id="KW-0472">Membrane</keyword>
<dbReference type="PANTHER" id="PTHR39594:SF1">
    <property type="entry name" value="PROTEIN YCHQ"/>
    <property type="match status" value="1"/>
</dbReference>
<dbReference type="Pfam" id="PF04247">
    <property type="entry name" value="SirB"/>
    <property type="match status" value="1"/>
</dbReference>
<dbReference type="InterPro" id="IPR007360">
    <property type="entry name" value="SirB"/>
</dbReference>
<evidence type="ECO:0008006" key="4">
    <source>
        <dbReference type="Google" id="ProtNLM"/>
    </source>
</evidence>
<gene>
    <name evidence="2" type="ORF">DC094_17515</name>
</gene>
<dbReference type="PANTHER" id="PTHR39594">
    <property type="entry name" value="PROTEIN YCHQ"/>
    <property type="match status" value="1"/>
</dbReference>
<keyword evidence="3" id="KW-1185">Reference proteome</keyword>
<organism evidence="2 3">
    <name type="scientific">Pelagibaculum spongiae</name>
    <dbReference type="NCBI Taxonomy" id="2080658"/>
    <lineage>
        <taxon>Bacteria</taxon>
        <taxon>Pseudomonadati</taxon>
        <taxon>Pseudomonadota</taxon>
        <taxon>Gammaproteobacteria</taxon>
        <taxon>Oceanospirillales</taxon>
        <taxon>Pelagibaculum</taxon>
    </lineage>
</organism>
<comment type="caution">
    <text evidence="2">The sequence shown here is derived from an EMBL/GenBank/DDBJ whole genome shotgun (WGS) entry which is preliminary data.</text>
</comment>
<dbReference type="Proteomes" id="UP000244906">
    <property type="component" value="Unassembled WGS sequence"/>
</dbReference>
<dbReference type="EMBL" id="QDDL01000009">
    <property type="protein sequence ID" value="PVZ65683.1"/>
    <property type="molecule type" value="Genomic_DNA"/>
</dbReference>
<feature type="transmembrane region" description="Helical" evidence="1">
    <location>
        <begin position="82"/>
        <end position="99"/>
    </location>
</feature>
<dbReference type="GO" id="GO:0005886">
    <property type="term" value="C:plasma membrane"/>
    <property type="evidence" value="ECO:0007669"/>
    <property type="project" value="TreeGrafter"/>
</dbReference>
<evidence type="ECO:0000313" key="3">
    <source>
        <dbReference type="Proteomes" id="UP000244906"/>
    </source>
</evidence>
<dbReference type="OrthoDB" id="5588650at2"/>
<evidence type="ECO:0000313" key="2">
    <source>
        <dbReference type="EMBL" id="PVZ65683.1"/>
    </source>
</evidence>
<reference evidence="2 3" key="1">
    <citation type="submission" date="2018-04" db="EMBL/GenBank/DDBJ databases">
        <title>Thalassorhabdus spongiae gen. nov., sp. nov., isolated from a marine sponge in South-West Iceland.</title>
        <authorList>
            <person name="Knobloch S."/>
            <person name="Daussin A."/>
            <person name="Johannsson R."/>
            <person name="Marteinsson V.T."/>
        </authorList>
    </citation>
    <scope>NUCLEOTIDE SEQUENCE [LARGE SCALE GENOMIC DNA]</scope>
    <source>
        <strain evidence="2 3">Hp12</strain>
    </source>
</reference>
<name>A0A2V1GXC3_9GAMM</name>
<evidence type="ECO:0000256" key="1">
    <source>
        <dbReference type="SAM" id="Phobius"/>
    </source>
</evidence>
<accession>A0A2V1GXC3</accession>
<dbReference type="PIRSF" id="PIRSF005610">
    <property type="entry name" value="SirB"/>
    <property type="match status" value="1"/>
</dbReference>
<proteinExistence type="predicted"/>
<protein>
    <recommendedName>
        <fullName evidence="4">Regulator SirB</fullName>
    </recommendedName>
</protein>
<feature type="transmembrane region" description="Helical" evidence="1">
    <location>
        <begin position="50"/>
        <end position="76"/>
    </location>
</feature>
<keyword evidence="1" id="KW-1133">Transmembrane helix</keyword>
<feature type="transmembrane region" description="Helical" evidence="1">
    <location>
        <begin position="20"/>
        <end position="38"/>
    </location>
</feature>
<sequence>MFLKDVNRKAIVLYLTLKQLHIAFAVTSIGLFALRWLVSLSVRRWLQHPFFRVLPHLIDTLLLAFAIALCLILQQYPIAQDWLTAKVVALVVYVLLGYVAIKGGKNFTQRFIAGIASLVVAGYIVGVAIYHNPWSWAVNYLN</sequence>